<proteinExistence type="inferred from homology"/>
<evidence type="ECO:0000259" key="3">
    <source>
        <dbReference type="Pfam" id="PF00263"/>
    </source>
</evidence>
<dbReference type="InterPro" id="IPR004846">
    <property type="entry name" value="T2SS/T3SS_dom"/>
</dbReference>
<dbReference type="Proteomes" id="UP001156903">
    <property type="component" value="Unassembled WGS sequence"/>
</dbReference>
<dbReference type="PANTHER" id="PTHR30332">
    <property type="entry name" value="PROBABLE GENERAL SECRETION PATHWAY PROTEIN D"/>
    <property type="match status" value="1"/>
</dbReference>
<name>A0ABQ6C2P4_9BURK</name>
<organism evidence="5 6">
    <name type="scientific">Hydrogenophaga electricum</name>
    <dbReference type="NCBI Taxonomy" id="1230953"/>
    <lineage>
        <taxon>Bacteria</taxon>
        <taxon>Pseudomonadati</taxon>
        <taxon>Pseudomonadota</taxon>
        <taxon>Betaproteobacteria</taxon>
        <taxon>Burkholderiales</taxon>
        <taxon>Comamonadaceae</taxon>
        <taxon>Hydrogenophaga</taxon>
    </lineage>
</organism>
<evidence type="ECO:0000256" key="2">
    <source>
        <dbReference type="SAM" id="SignalP"/>
    </source>
</evidence>
<feature type="chain" id="PRO_5046457759" evidence="2">
    <location>
        <begin position="31"/>
        <end position="487"/>
    </location>
</feature>
<evidence type="ECO:0000259" key="4">
    <source>
        <dbReference type="Pfam" id="PF13629"/>
    </source>
</evidence>
<dbReference type="RefSeq" id="WP_284307622.1">
    <property type="nucleotide sequence ID" value="NZ_BSPB01000012.1"/>
</dbReference>
<dbReference type="Pfam" id="PF00263">
    <property type="entry name" value="Secretin"/>
    <property type="match status" value="1"/>
</dbReference>
<protein>
    <submittedName>
        <fullName evidence="5">Membrane protein</fullName>
    </submittedName>
</protein>
<comment type="similarity">
    <text evidence="1">Belongs to the bacterial secretin family.</text>
</comment>
<dbReference type="InterPro" id="IPR050810">
    <property type="entry name" value="Bact_Secretion_Sys_Channel"/>
</dbReference>
<reference evidence="6" key="1">
    <citation type="journal article" date="2019" name="Int. J. Syst. Evol. Microbiol.">
        <title>The Global Catalogue of Microorganisms (GCM) 10K type strain sequencing project: providing services to taxonomists for standard genome sequencing and annotation.</title>
        <authorList>
            <consortium name="The Broad Institute Genomics Platform"/>
            <consortium name="The Broad Institute Genome Sequencing Center for Infectious Disease"/>
            <person name="Wu L."/>
            <person name="Ma J."/>
        </authorList>
    </citation>
    <scope>NUCLEOTIDE SEQUENCE [LARGE SCALE GENOMIC DNA]</scope>
    <source>
        <strain evidence="6">NBRC 109341</strain>
    </source>
</reference>
<dbReference type="Pfam" id="PF13629">
    <property type="entry name" value="T2SS-T3SS_pil_N"/>
    <property type="match status" value="1"/>
</dbReference>
<dbReference type="EMBL" id="BSPB01000012">
    <property type="protein sequence ID" value="GLS14506.1"/>
    <property type="molecule type" value="Genomic_DNA"/>
</dbReference>
<evidence type="ECO:0000256" key="1">
    <source>
        <dbReference type="RuleBase" id="RU004003"/>
    </source>
</evidence>
<sequence>MLRPIPPSSLRALFPLLLWGAVPLSTHAQAGTELLNLTSGTQHELLVEKGVSRIAIADEGVAGVTLTRQTKGSPAARLVITAKAPGSTSLLVWEPGSTRARTYTVQVQRRLAVFDGDFPDTQARRLALATALASHPEKTEAIDRSTVQLKSHTVQVDVKIVEFNKNVLKRAGINFFSAASNRHGFTFGVSTPGTTPTYGVGVSNTLTQSQNSTSSLGANGSVTVVPGAQATGSLTLAGALSSAAAAGSAGTTALNYGLTSPVVDAFNLLGYSTKAGIGMALGLLEGNNLARVLAEPTLVALSGQSANFLAGGEIPIPIAQGLGTVSVEYKPFGIGLTVSPTVLANNRIALKVAPEASELNYSNAVALNGTVVPAIATRRADTTVELSDGESFVIGGLVSRQTWSNIDKVPMLGDIPVLGALFKSMEFQRNESELVIIVTPHLVQPMARGAVREDALPGANEQRGDAPVWRSYLSGAASDDALPGFSR</sequence>
<evidence type="ECO:0000313" key="6">
    <source>
        <dbReference type="Proteomes" id="UP001156903"/>
    </source>
</evidence>
<keyword evidence="6" id="KW-1185">Reference proteome</keyword>
<feature type="domain" description="Pilus formation protein N-terminal" evidence="4">
    <location>
        <begin position="35"/>
        <end position="107"/>
    </location>
</feature>
<feature type="signal peptide" evidence="2">
    <location>
        <begin position="1"/>
        <end position="30"/>
    </location>
</feature>
<accession>A0ABQ6C2P4</accession>
<comment type="caution">
    <text evidence="5">The sequence shown here is derived from an EMBL/GenBank/DDBJ whole genome shotgun (WGS) entry which is preliminary data.</text>
</comment>
<dbReference type="InterPro" id="IPR032789">
    <property type="entry name" value="T2SS-T3SS_pil_N"/>
</dbReference>
<gene>
    <name evidence="5" type="ORF">GCM10007935_19370</name>
</gene>
<feature type="domain" description="Type II/III secretion system secretin-like" evidence="3">
    <location>
        <begin position="284"/>
        <end position="443"/>
    </location>
</feature>
<evidence type="ECO:0000313" key="5">
    <source>
        <dbReference type="EMBL" id="GLS14506.1"/>
    </source>
</evidence>
<keyword evidence="2" id="KW-0732">Signal</keyword>
<dbReference type="PANTHER" id="PTHR30332:SF17">
    <property type="entry name" value="TYPE IV PILIATION SYSTEM PROTEIN DR_0774-RELATED"/>
    <property type="match status" value="1"/>
</dbReference>